<evidence type="ECO:0000256" key="1">
    <source>
        <dbReference type="ARBA" id="ARBA00022801"/>
    </source>
</evidence>
<gene>
    <name evidence="4" type="ORF">K6K13_01560</name>
</gene>
<dbReference type="Gene3D" id="3.40.50.1820">
    <property type="entry name" value="alpha/beta hydrolase"/>
    <property type="match status" value="1"/>
</dbReference>
<evidence type="ECO:0000259" key="3">
    <source>
        <dbReference type="Pfam" id="PF20434"/>
    </source>
</evidence>
<dbReference type="Proteomes" id="UP000825886">
    <property type="component" value="Chromosome"/>
</dbReference>
<dbReference type="SUPFAM" id="SSF53474">
    <property type="entry name" value="alpha/beta-Hydrolases"/>
    <property type="match status" value="1"/>
</dbReference>
<reference evidence="4 5" key="1">
    <citation type="submission" date="2021-08" db="EMBL/GenBank/DDBJ databases">
        <title>Culture and genomic analysis of Symbiopectobacterium purcellii sp. nov. gen. nov., isolated from the leafhopper Empoasca decipiens.</title>
        <authorList>
            <person name="Nadal-Jimenez P."/>
            <person name="Siozios S."/>
            <person name="Halliday N."/>
            <person name="Camara M."/>
            <person name="Hurst G.D.D."/>
        </authorList>
    </citation>
    <scope>NUCLEOTIDE SEQUENCE [LARGE SCALE GENOMIC DNA]</scope>
    <source>
        <strain evidence="4 5">SyEd1</strain>
    </source>
</reference>
<dbReference type="GO" id="GO:0016787">
    <property type="term" value="F:hydrolase activity"/>
    <property type="evidence" value="ECO:0007669"/>
    <property type="project" value="UniProtKB-KW"/>
</dbReference>
<feature type="domain" description="BD-FAE-like" evidence="3">
    <location>
        <begin position="75"/>
        <end position="286"/>
    </location>
</feature>
<protein>
    <submittedName>
        <fullName evidence="4">Alpha/beta hydrolase</fullName>
    </submittedName>
</protein>
<dbReference type="Pfam" id="PF20434">
    <property type="entry name" value="BD-FAE"/>
    <property type="match status" value="1"/>
</dbReference>
<keyword evidence="1 4" id="KW-0378">Hydrolase</keyword>
<dbReference type="EMBL" id="CP081864">
    <property type="protein sequence ID" value="QZN96196.1"/>
    <property type="molecule type" value="Genomic_DNA"/>
</dbReference>
<dbReference type="InterPro" id="IPR029058">
    <property type="entry name" value="AB_hydrolase_fold"/>
</dbReference>
<dbReference type="InterPro" id="IPR050300">
    <property type="entry name" value="GDXG_lipolytic_enzyme"/>
</dbReference>
<keyword evidence="5" id="KW-1185">Reference proteome</keyword>
<accession>A0ABX9APE5</accession>
<feature type="chain" id="PRO_5047467646" evidence="2">
    <location>
        <begin position="24"/>
        <end position="344"/>
    </location>
</feature>
<proteinExistence type="predicted"/>
<sequence length="344" mass="36494">MKIKQIALIGAIVAGIAAASANAAPQQLPGYTPGAEVTQIAATRGQIDTISNVIYSQIKGPRAVRQLRMSFLIPRTAAAKPAIVYFPGGGFTSADHEKFIEMRMALAQAGFVVAAAEYRTVPDTFPAPVQDGKAAVRYLREHAAEYGIDPQRIGVLGDSAGGYLAQMLGVTNGEKNFDKGDYLNQSSDVQAVVTLYGLSNLLNIGAGFPENIQDVHRSPASTEALLVNGAAFRDFPGAAIGKDEKKALNASPMGHINGKKPPFLIMHGSADTLVSPVQSAQLFKALKQGGNPAEYVLLEGANHGDLPWYQEPLIHRVVEWFKLTLKVSASQPVAAAPQNPNANL</sequence>
<name>A0ABX9APE5_9ENTR</name>
<keyword evidence="2" id="KW-0732">Signal</keyword>
<dbReference type="InterPro" id="IPR049492">
    <property type="entry name" value="BD-FAE-like_dom"/>
</dbReference>
<feature type="signal peptide" evidence="2">
    <location>
        <begin position="1"/>
        <end position="23"/>
    </location>
</feature>
<dbReference type="PANTHER" id="PTHR48081">
    <property type="entry name" value="AB HYDROLASE SUPERFAMILY PROTEIN C4A8.06C"/>
    <property type="match status" value="1"/>
</dbReference>
<evidence type="ECO:0000313" key="4">
    <source>
        <dbReference type="EMBL" id="QZN96196.1"/>
    </source>
</evidence>
<dbReference type="PANTHER" id="PTHR48081:SF13">
    <property type="entry name" value="ALPHA_BETA HYDROLASE"/>
    <property type="match status" value="1"/>
</dbReference>
<organism evidence="4 5">
    <name type="scientific">Symbiopectobacterium purcellii</name>
    <dbReference type="NCBI Taxonomy" id="2871826"/>
    <lineage>
        <taxon>Bacteria</taxon>
        <taxon>Pseudomonadati</taxon>
        <taxon>Pseudomonadota</taxon>
        <taxon>Gammaproteobacteria</taxon>
        <taxon>Enterobacterales</taxon>
        <taxon>Enterobacteriaceae</taxon>
    </lineage>
</organism>
<dbReference type="RefSeq" id="WP_222159252.1">
    <property type="nucleotide sequence ID" value="NZ_CP081864.1"/>
</dbReference>
<evidence type="ECO:0000256" key="2">
    <source>
        <dbReference type="SAM" id="SignalP"/>
    </source>
</evidence>
<evidence type="ECO:0000313" key="5">
    <source>
        <dbReference type="Proteomes" id="UP000825886"/>
    </source>
</evidence>